<evidence type="ECO:0000313" key="1">
    <source>
        <dbReference type="EMBL" id="MBW84546.1"/>
    </source>
</evidence>
<dbReference type="AlphaFoldDB" id="A0A2P2ITM6"/>
<organism evidence="1">
    <name type="scientific">Rhizophora mucronata</name>
    <name type="common">Asiatic mangrove</name>
    <dbReference type="NCBI Taxonomy" id="61149"/>
    <lineage>
        <taxon>Eukaryota</taxon>
        <taxon>Viridiplantae</taxon>
        <taxon>Streptophyta</taxon>
        <taxon>Embryophyta</taxon>
        <taxon>Tracheophyta</taxon>
        <taxon>Spermatophyta</taxon>
        <taxon>Magnoliopsida</taxon>
        <taxon>eudicotyledons</taxon>
        <taxon>Gunneridae</taxon>
        <taxon>Pentapetalae</taxon>
        <taxon>rosids</taxon>
        <taxon>fabids</taxon>
        <taxon>Malpighiales</taxon>
        <taxon>Rhizophoraceae</taxon>
        <taxon>Rhizophora</taxon>
    </lineage>
</organism>
<proteinExistence type="predicted"/>
<dbReference type="EMBL" id="GGEC01004063">
    <property type="protein sequence ID" value="MBW84546.1"/>
    <property type="molecule type" value="Transcribed_RNA"/>
</dbReference>
<reference evidence="1" key="1">
    <citation type="submission" date="2018-02" db="EMBL/GenBank/DDBJ databases">
        <title>Rhizophora mucronata_Transcriptome.</title>
        <authorList>
            <person name="Meera S.P."/>
            <person name="Sreeshan A."/>
            <person name="Augustine A."/>
        </authorList>
    </citation>
    <scope>NUCLEOTIDE SEQUENCE</scope>
    <source>
        <tissue evidence="1">Leaf</tissue>
    </source>
</reference>
<name>A0A2P2ITM6_RHIMU</name>
<accession>A0A2P2ITM6</accession>
<protein>
    <submittedName>
        <fullName evidence="1">Uncharacterized protein</fullName>
    </submittedName>
</protein>
<sequence length="18" mass="2140">MYCGRAFLHFPGIEFLTH</sequence>